<dbReference type="Proteomes" id="UP001230188">
    <property type="component" value="Unassembled WGS sequence"/>
</dbReference>
<gene>
    <name evidence="4" type="ORF">CTAYLR_008440</name>
</gene>
<dbReference type="PANTHER" id="PTHR12962">
    <property type="entry name" value="CALCIUM-REGULATED HEAT STABLE PROTEIN CRHSP-24-RELATED"/>
    <property type="match status" value="1"/>
</dbReference>
<dbReference type="InterPro" id="IPR052069">
    <property type="entry name" value="Ca-reg_mRNA-binding_domain"/>
</dbReference>
<feature type="domain" description="CSD" evidence="3">
    <location>
        <begin position="55"/>
        <end position="116"/>
    </location>
</feature>
<dbReference type="AlphaFoldDB" id="A0AAD7UJV8"/>
<evidence type="ECO:0000256" key="2">
    <source>
        <dbReference type="SAM" id="MobiDB-lite"/>
    </source>
</evidence>
<dbReference type="EMBL" id="JAQMWT010000134">
    <property type="protein sequence ID" value="KAJ8609701.1"/>
    <property type="molecule type" value="Genomic_DNA"/>
</dbReference>
<feature type="domain" description="CSD" evidence="3">
    <location>
        <begin position="145"/>
        <end position="209"/>
    </location>
</feature>
<dbReference type="GO" id="GO:0043488">
    <property type="term" value="P:regulation of mRNA stability"/>
    <property type="evidence" value="ECO:0007669"/>
    <property type="project" value="TreeGrafter"/>
</dbReference>
<feature type="region of interest" description="Disordered" evidence="2">
    <location>
        <begin position="216"/>
        <end position="303"/>
    </location>
</feature>
<feature type="compositionally biased region" description="Low complexity" evidence="2">
    <location>
        <begin position="216"/>
        <end position="225"/>
    </location>
</feature>
<evidence type="ECO:0000259" key="3">
    <source>
        <dbReference type="PROSITE" id="PS51857"/>
    </source>
</evidence>
<name>A0AAD7UJV8_9STRA</name>
<dbReference type="SUPFAM" id="SSF50249">
    <property type="entry name" value="Nucleic acid-binding proteins"/>
    <property type="match status" value="2"/>
</dbReference>
<dbReference type="GO" id="GO:0003730">
    <property type="term" value="F:mRNA 3'-UTR binding"/>
    <property type="evidence" value="ECO:0007669"/>
    <property type="project" value="TreeGrafter"/>
</dbReference>
<keyword evidence="5" id="KW-1185">Reference proteome</keyword>
<feature type="compositionally biased region" description="Low complexity" evidence="2">
    <location>
        <begin position="241"/>
        <end position="283"/>
    </location>
</feature>
<dbReference type="Pfam" id="PF00313">
    <property type="entry name" value="CSD"/>
    <property type="match status" value="2"/>
</dbReference>
<dbReference type="InterPro" id="IPR002059">
    <property type="entry name" value="CSP_DNA-bd"/>
</dbReference>
<feature type="compositionally biased region" description="Polar residues" evidence="2">
    <location>
        <begin position="28"/>
        <end position="57"/>
    </location>
</feature>
<sequence>MPNQRTRERKRAQQQAEEAPSGDDSRNGESGSPPEQNGEAETSTSTNGPTSSEQRQTGVCRWYKEAKRFGFISSSSGTDIFVHAMDLKDVEIGEGDTLEYSVVHYKGKPKAIDVVKVKSAENGKEEEEEGGEEEEKKSALVDNVRRTGVTAWYTAKKKHGFIKPDEPGQRDIFVHALDLRDGQLIGEGDRVEYSVANYQDKIKAVDVVKLAKPPAAAAPASAAKKPAPPRPRQPDKPAPAPSASGGSRGAAPWASPAAKKTTTTTTTAWKQPDAAPAPAPAADAPEENGDAPGPAPAPAPAPA</sequence>
<dbReference type="GO" id="GO:0005737">
    <property type="term" value="C:cytoplasm"/>
    <property type="evidence" value="ECO:0007669"/>
    <property type="project" value="TreeGrafter"/>
</dbReference>
<keyword evidence="1" id="KW-0597">Phosphoprotein</keyword>
<evidence type="ECO:0000256" key="1">
    <source>
        <dbReference type="ARBA" id="ARBA00022553"/>
    </source>
</evidence>
<protein>
    <recommendedName>
        <fullName evidence="3">CSD domain-containing protein</fullName>
    </recommendedName>
</protein>
<dbReference type="SMART" id="SM00357">
    <property type="entry name" value="CSP"/>
    <property type="match status" value="2"/>
</dbReference>
<comment type="caution">
    <text evidence="4">The sequence shown here is derived from an EMBL/GenBank/DDBJ whole genome shotgun (WGS) entry which is preliminary data.</text>
</comment>
<evidence type="ECO:0000313" key="5">
    <source>
        <dbReference type="Proteomes" id="UP001230188"/>
    </source>
</evidence>
<feature type="region of interest" description="Disordered" evidence="2">
    <location>
        <begin position="1"/>
        <end position="59"/>
    </location>
</feature>
<proteinExistence type="predicted"/>
<evidence type="ECO:0000313" key="4">
    <source>
        <dbReference type="EMBL" id="KAJ8609701.1"/>
    </source>
</evidence>
<feature type="compositionally biased region" description="Pro residues" evidence="2">
    <location>
        <begin position="226"/>
        <end position="240"/>
    </location>
</feature>
<dbReference type="PROSITE" id="PS51857">
    <property type="entry name" value="CSD_2"/>
    <property type="match status" value="2"/>
</dbReference>
<accession>A0AAD7UJV8</accession>
<reference evidence="4" key="1">
    <citation type="submission" date="2023-01" db="EMBL/GenBank/DDBJ databases">
        <title>Metagenome sequencing of chrysophaentin producing Chrysophaeum taylorii.</title>
        <authorList>
            <person name="Davison J."/>
            <person name="Bewley C."/>
        </authorList>
    </citation>
    <scope>NUCLEOTIDE SEQUENCE</scope>
    <source>
        <strain evidence="4">NIES-1699</strain>
    </source>
</reference>
<dbReference type="InterPro" id="IPR012340">
    <property type="entry name" value="NA-bd_OB-fold"/>
</dbReference>
<organism evidence="4 5">
    <name type="scientific">Chrysophaeum taylorii</name>
    <dbReference type="NCBI Taxonomy" id="2483200"/>
    <lineage>
        <taxon>Eukaryota</taxon>
        <taxon>Sar</taxon>
        <taxon>Stramenopiles</taxon>
        <taxon>Ochrophyta</taxon>
        <taxon>Pelagophyceae</taxon>
        <taxon>Pelagomonadales</taxon>
        <taxon>Pelagomonadaceae</taxon>
        <taxon>Chrysophaeum</taxon>
    </lineage>
</organism>
<dbReference type="PANTHER" id="PTHR12962:SF1">
    <property type="entry name" value="COLD SHOCK DOMAIN-CONTAINING PROTEIN CG9705"/>
    <property type="match status" value="1"/>
</dbReference>
<dbReference type="InterPro" id="IPR011129">
    <property type="entry name" value="CSD"/>
</dbReference>
<dbReference type="Gene3D" id="2.40.50.140">
    <property type="entry name" value="Nucleic acid-binding proteins"/>
    <property type="match status" value="2"/>
</dbReference>
<feature type="compositionally biased region" description="Pro residues" evidence="2">
    <location>
        <begin position="293"/>
        <end position="303"/>
    </location>
</feature>